<dbReference type="AlphaFoldDB" id="A0A016TR25"/>
<dbReference type="OrthoDB" id="5857231at2759"/>
<feature type="chain" id="PRO_5001491335" evidence="1">
    <location>
        <begin position="17"/>
        <end position="207"/>
    </location>
</feature>
<comment type="caution">
    <text evidence="2">The sequence shown here is derived from an EMBL/GenBank/DDBJ whole genome shotgun (WGS) entry which is preliminary data.</text>
</comment>
<dbReference type="EMBL" id="JARK01001419">
    <property type="protein sequence ID" value="EYC05196.1"/>
    <property type="molecule type" value="Genomic_DNA"/>
</dbReference>
<reference evidence="3" key="1">
    <citation type="journal article" date="2015" name="Nat. Genet.">
        <title>The genome and transcriptome of the zoonotic hookworm Ancylostoma ceylanicum identify infection-specific gene families.</title>
        <authorList>
            <person name="Schwarz E.M."/>
            <person name="Hu Y."/>
            <person name="Antoshechkin I."/>
            <person name="Miller M.M."/>
            <person name="Sternberg P.W."/>
            <person name="Aroian R.V."/>
        </authorList>
    </citation>
    <scope>NUCLEOTIDE SEQUENCE</scope>
    <source>
        <strain evidence="3">HY135</strain>
    </source>
</reference>
<name>A0A016TR25_9BILA</name>
<evidence type="ECO:0000313" key="3">
    <source>
        <dbReference type="Proteomes" id="UP000024635"/>
    </source>
</evidence>
<keyword evidence="3" id="KW-1185">Reference proteome</keyword>
<evidence type="ECO:0000256" key="1">
    <source>
        <dbReference type="SAM" id="SignalP"/>
    </source>
</evidence>
<keyword evidence="1" id="KW-0732">Signal</keyword>
<gene>
    <name evidence="2" type="primary">Acey_s0083.g1640</name>
    <name evidence="2" type="ORF">Y032_0083g1640</name>
</gene>
<sequence length="207" mass="23458">MLRLVVLLSIPAAILACTPLPPGQEVQKMFLVEGLTELPLEFVYATKAINKYPAIAKSSREALQNIQKYVRRSVRTVIKRLVGQAGRPQSEQDTVAKQVVPTIYEYEPMECVNAMNLDKITATNPIPDDYTCLVKNDAVQKVGFLPLQKLPIAPNYRLFFVDLTIKNRELSQLDRAKWEQVLAEVKKQLAKGTYGRFFKNVNLKFFG</sequence>
<proteinExistence type="predicted"/>
<evidence type="ECO:0000313" key="2">
    <source>
        <dbReference type="EMBL" id="EYC05196.1"/>
    </source>
</evidence>
<protein>
    <submittedName>
        <fullName evidence="2">Uncharacterized protein</fullName>
    </submittedName>
</protein>
<organism evidence="2 3">
    <name type="scientific">Ancylostoma ceylanicum</name>
    <dbReference type="NCBI Taxonomy" id="53326"/>
    <lineage>
        <taxon>Eukaryota</taxon>
        <taxon>Metazoa</taxon>
        <taxon>Ecdysozoa</taxon>
        <taxon>Nematoda</taxon>
        <taxon>Chromadorea</taxon>
        <taxon>Rhabditida</taxon>
        <taxon>Rhabditina</taxon>
        <taxon>Rhabditomorpha</taxon>
        <taxon>Strongyloidea</taxon>
        <taxon>Ancylostomatidae</taxon>
        <taxon>Ancylostomatinae</taxon>
        <taxon>Ancylostoma</taxon>
    </lineage>
</organism>
<dbReference type="Proteomes" id="UP000024635">
    <property type="component" value="Unassembled WGS sequence"/>
</dbReference>
<feature type="signal peptide" evidence="1">
    <location>
        <begin position="1"/>
        <end position="16"/>
    </location>
</feature>
<dbReference type="PROSITE" id="PS51257">
    <property type="entry name" value="PROKAR_LIPOPROTEIN"/>
    <property type="match status" value="1"/>
</dbReference>
<accession>A0A016TR25</accession>